<dbReference type="AlphaFoldDB" id="A0A9P6LSR2"/>
<dbReference type="SUPFAM" id="SSF46689">
    <property type="entry name" value="Homeodomain-like"/>
    <property type="match status" value="1"/>
</dbReference>
<gene>
    <name evidence="5" type="ORF">BGZ65_004421</name>
</gene>
<evidence type="ECO:0000313" key="5">
    <source>
        <dbReference type="EMBL" id="KAF9932593.1"/>
    </source>
</evidence>
<feature type="domain" description="HTH CENPB-type" evidence="4">
    <location>
        <begin position="72"/>
        <end position="149"/>
    </location>
</feature>
<dbReference type="GO" id="GO:0003677">
    <property type="term" value="F:DNA binding"/>
    <property type="evidence" value="ECO:0007669"/>
    <property type="project" value="UniProtKB-KW"/>
</dbReference>
<accession>A0A9P6LSR2</accession>
<dbReference type="InterPro" id="IPR009057">
    <property type="entry name" value="Homeodomain-like_sf"/>
</dbReference>
<comment type="caution">
    <text evidence="5">The sequence shown here is derived from an EMBL/GenBank/DDBJ whole genome shotgun (WGS) entry which is preliminary data.</text>
</comment>
<dbReference type="Pfam" id="PF04218">
    <property type="entry name" value="CENP-B_N"/>
    <property type="match status" value="1"/>
</dbReference>
<feature type="non-terminal residue" evidence="5">
    <location>
        <position position="247"/>
    </location>
</feature>
<keyword evidence="1" id="KW-0238">DNA-binding</keyword>
<organism evidence="5 6">
    <name type="scientific">Modicella reniformis</name>
    <dbReference type="NCBI Taxonomy" id="1440133"/>
    <lineage>
        <taxon>Eukaryota</taxon>
        <taxon>Fungi</taxon>
        <taxon>Fungi incertae sedis</taxon>
        <taxon>Mucoromycota</taxon>
        <taxon>Mortierellomycotina</taxon>
        <taxon>Mortierellomycetes</taxon>
        <taxon>Mortierellales</taxon>
        <taxon>Mortierellaceae</taxon>
        <taxon>Modicella</taxon>
    </lineage>
</organism>
<dbReference type="Proteomes" id="UP000749646">
    <property type="component" value="Unassembled WGS sequence"/>
</dbReference>
<evidence type="ECO:0000256" key="1">
    <source>
        <dbReference type="ARBA" id="ARBA00023125"/>
    </source>
</evidence>
<dbReference type="Pfam" id="PF03221">
    <property type="entry name" value="HTH_Tnp_Tc5"/>
    <property type="match status" value="1"/>
</dbReference>
<dbReference type="PANTHER" id="PTHR19303:SF73">
    <property type="entry name" value="PROTEIN PDC2"/>
    <property type="match status" value="1"/>
</dbReference>
<evidence type="ECO:0000256" key="2">
    <source>
        <dbReference type="ARBA" id="ARBA00023242"/>
    </source>
</evidence>
<protein>
    <recommendedName>
        <fullName evidence="4">HTH CENPB-type domain-containing protein</fullName>
    </recommendedName>
</protein>
<dbReference type="InterPro" id="IPR007889">
    <property type="entry name" value="HTH_Psq"/>
</dbReference>
<evidence type="ECO:0000256" key="3">
    <source>
        <dbReference type="SAM" id="MobiDB-lite"/>
    </source>
</evidence>
<dbReference type="OrthoDB" id="2443471at2759"/>
<dbReference type="EMBL" id="JAAAHW010009994">
    <property type="protein sequence ID" value="KAF9932593.1"/>
    <property type="molecule type" value="Genomic_DNA"/>
</dbReference>
<name>A0A9P6LSR2_9FUNG</name>
<dbReference type="Gene3D" id="1.10.10.60">
    <property type="entry name" value="Homeodomain-like"/>
    <property type="match status" value="1"/>
</dbReference>
<dbReference type="GO" id="GO:0005634">
    <property type="term" value="C:nucleus"/>
    <property type="evidence" value="ECO:0007669"/>
    <property type="project" value="TreeGrafter"/>
</dbReference>
<sequence>SLVPATNQHSKDEEYEIGDETNSKAKVKRPRKVLQLQKRLEIIANQEMSVTYISKKFNVPRATIYRIINDKDTLKKLAQRPAKRRELLVTWFLDLTSRGITVTNNMLTAQAFVVHRMVSDLLVGSLPACTFSSGWLKRFKDRRKSSLEAAHCPVDQDGYRLFVEERLRHFSGSLDDIYTYGFTSMYLDMLPSRIYDGSSQELSRMTVDGENATIILCCNASGTDMREPRIRVQSRLGAIPANYSMKL</sequence>
<dbReference type="PROSITE" id="PS51253">
    <property type="entry name" value="HTH_CENPB"/>
    <property type="match status" value="1"/>
</dbReference>
<dbReference type="InterPro" id="IPR006600">
    <property type="entry name" value="HTH_CenpB_DNA-bd_dom"/>
</dbReference>
<keyword evidence="6" id="KW-1185">Reference proteome</keyword>
<dbReference type="PANTHER" id="PTHR19303">
    <property type="entry name" value="TRANSPOSON"/>
    <property type="match status" value="1"/>
</dbReference>
<keyword evidence="2" id="KW-0539">Nucleus</keyword>
<evidence type="ECO:0000313" key="6">
    <source>
        <dbReference type="Proteomes" id="UP000749646"/>
    </source>
</evidence>
<feature type="region of interest" description="Disordered" evidence="3">
    <location>
        <begin position="1"/>
        <end position="23"/>
    </location>
</feature>
<proteinExistence type="predicted"/>
<reference evidence="5" key="1">
    <citation type="journal article" date="2020" name="Fungal Divers.">
        <title>Resolving the Mortierellaceae phylogeny through synthesis of multi-gene phylogenetics and phylogenomics.</title>
        <authorList>
            <person name="Vandepol N."/>
            <person name="Liber J."/>
            <person name="Desiro A."/>
            <person name="Na H."/>
            <person name="Kennedy M."/>
            <person name="Barry K."/>
            <person name="Grigoriev I.V."/>
            <person name="Miller A.N."/>
            <person name="O'Donnell K."/>
            <person name="Stajich J.E."/>
            <person name="Bonito G."/>
        </authorList>
    </citation>
    <scope>NUCLEOTIDE SEQUENCE</scope>
    <source>
        <strain evidence="5">MES-2147</strain>
    </source>
</reference>
<evidence type="ECO:0000259" key="4">
    <source>
        <dbReference type="PROSITE" id="PS51253"/>
    </source>
</evidence>
<dbReference type="InterPro" id="IPR050863">
    <property type="entry name" value="CenT-Element_Derived"/>
</dbReference>